<dbReference type="Gene3D" id="3.30.300.130">
    <property type="entry name" value="Fe-S cluster assembly (FSCA)"/>
    <property type="match status" value="1"/>
</dbReference>
<evidence type="ECO:0000259" key="1">
    <source>
        <dbReference type="Pfam" id="PF01883"/>
    </source>
</evidence>
<name>A0A849K502_9BURK</name>
<sequence>MSEERFTYEGPPDLLPVLVQALERVVDPEVAMNIVDVGLVYGVKVADGRMDVDITMTSAACPVTDIIIEDVENELDKSLPPDLKIHVELVWEPPWTPQRMSAKARSFMGW</sequence>
<evidence type="ECO:0000313" key="2">
    <source>
        <dbReference type="EMBL" id="NNU43468.1"/>
    </source>
</evidence>
<dbReference type="InterPro" id="IPR052339">
    <property type="entry name" value="Fe-S_Maturation_MIP18"/>
</dbReference>
<dbReference type="PANTHER" id="PTHR42831">
    <property type="entry name" value="FE-S PROTEIN MATURATION AUXILIARY FACTOR YITW"/>
    <property type="match status" value="1"/>
</dbReference>
<dbReference type="PANTHER" id="PTHR42831:SF1">
    <property type="entry name" value="FE-S PROTEIN MATURATION AUXILIARY FACTOR YITW"/>
    <property type="match status" value="1"/>
</dbReference>
<proteinExistence type="predicted"/>
<keyword evidence="3" id="KW-1185">Reference proteome</keyword>
<dbReference type="Proteomes" id="UP000552954">
    <property type="component" value="Unassembled WGS sequence"/>
</dbReference>
<dbReference type="InterPro" id="IPR002744">
    <property type="entry name" value="MIP18-like"/>
</dbReference>
<dbReference type="Pfam" id="PF01883">
    <property type="entry name" value="FeS_assembly_P"/>
    <property type="match status" value="1"/>
</dbReference>
<organism evidence="2 3">
    <name type="scientific">Ramlibacter montanisoli</name>
    <dbReference type="NCBI Taxonomy" id="2732512"/>
    <lineage>
        <taxon>Bacteria</taxon>
        <taxon>Pseudomonadati</taxon>
        <taxon>Pseudomonadota</taxon>
        <taxon>Betaproteobacteria</taxon>
        <taxon>Burkholderiales</taxon>
        <taxon>Comamonadaceae</taxon>
        <taxon>Ramlibacter</taxon>
    </lineage>
</organism>
<evidence type="ECO:0000313" key="3">
    <source>
        <dbReference type="Proteomes" id="UP000552954"/>
    </source>
</evidence>
<dbReference type="InterPro" id="IPR034904">
    <property type="entry name" value="FSCA_dom_sf"/>
</dbReference>
<dbReference type="AlphaFoldDB" id="A0A849K502"/>
<reference evidence="2 3" key="2">
    <citation type="submission" date="2020-06" db="EMBL/GenBank/DDBJ databases">
        <title>Ramlibacter rhizophilus sp. nov., isolated from rhizosphere soil of national flower Mugunghwa from South Korea.</title>
        <authorList>
            <person name="Zheng-Fei Y."/>
            <person name="Huan T."/>
        </authorList>
    </citation>
    <scope>NUCLEOTIDE SEQUENCE [LARGE SCALE GENOMIC DNA]</scope>
    <source>
        <strain evidence="2 3">B156</strain>
    </source>
</reference>
<gene>
    <name evidence="2" type="ORF">HK415_10315</name>
</gene>
<dbReference type="RefSeq" id="WP_171558710.1">
    <property type="nucleotide sequence ID" value="NZ_JABFCS010000001.1"/>
</dbReference>
<comment type="caution">
    <text evidence="2">The sequence shown here is derived from an EMBL/GenBank/DDBJ whole genome shotgun (WGS) entry which is preliminary data.</text>
</comment>
<dbReference type="EMBL" id="JABFCS010000001">
    <property type="protein sequence ID" value="NNU43468.1"/>
    <property type="molecule type" value="Genomic_DNA"/>
</dbReference>
<accession>A0A849K502</accession>
<feature type="domain" description="MIP18 family-like" evidence="1">
    <location>
        <begin position="20"/>
        <end position="86"/>
    </location>
</feature>
<dbReference type="SUPFAM" id="SSF117916">
    <property type="entry name" value="Fe-S cluster assembly (FSCA) domain-like"/>
    <property type="match status" value="1"/>
</dbReference>
<reference evidence="2 3" key="1">
    <citation type="submission" date="2020-05" db="EMBL/GenBank/DDBJ databases">
        <authorList>
            <person name="Khan S.A."/>
            <person name="Jeon C.O."/>
            <person name="Chun B.H."/>
        </authorList>
    </citation>
    <scope>NUCLEOTIDE SEQUENCE [LARGE SCALE GENOMIC DNA]</scope>
    <source>
        <strain evidence="2 3">B156</strain>
    </source>
</reference>
<protein>
    <submittedName>
        <fullName evidence="2">Metal-sulfur cluster assembly factor</fullName>
    </submittedName>
</protein>